<keyword evidence="2" id="KW-0963">Cytoplasm</keyword>
<evidence type="ECO:0000256" key="6">
    <source>
        <dbReference type="ARBA" id="ARBA00037368"/>
    </source>
</evidence>
<evidence type="ECO:0000256" key="5">
    <source>
        <dbReference type="ARBA" id="ARBA00036820"/>
    </source>
</evidence>
<name>A0ABT9BNT2_9MICO</name>
<dbReference type="Proteomes" id="UP001241072">
    <property type="component" value="Unassembled WGS sequence"/>
</dbReference>
<dbReference type="SUPFAM" id="SSF56112">
    <property type="entry name" value="Protein kinase-like (PK-like)"/>
    <property type="match status" value="1"/>
</dbReference>
<dbReference type="InterPro" id="IPR002575">
    <property type="entry name" value="Aminoglycoside_PTrfase"/>
</dbReference>
<dbReference type="PANTHER" id="PTHR21064">
    <property type="entry name" value="AMINOGLYCOSIDE PHOSPHOTRANSFERASE DOMAIN-CONTAINING PROTEIN-RELATED"/>
    <property type="match status" value="1"/>
</dbReference>
<comment type="function">
    <text evidence="6">Catalyzes the GTP-dependent phosphorylation of 5-hydroxy-L-lysine.</text>
</comment>
<accession>A0ABT9BNT2</accession>
<keyword evidence="11" id="KW-1185">Reference proteome</keyword>
<dbReference type="InterPro" id="IPR011009">
    <property type="entry name" value="Kinase-like_dom_sf"/>
</dbReference>
<dbReference type="Pfam" id="PF01636">
    <property type="entry name" value="APH"/>
    <property type="match status" value="1"/>
</dbReference>
<protein>
    <recommendedName>
        <fullName evidence="8">Hydroxylysine kinase</fullName>
        <ecNumber evidence="7">2.7.1.81</ecNumber>
    </recommendedName>
</protein>
<evidence type="ECO:0000313" key="11">
    <source>
        <dbReference type="Proteomes" id="UP001241072"/>
    </source>
</evidence>
<keyword evidence="4" id="KW-0418">Kinase</keyword>
<dbReference type="EC" id="2.7.1.81" evidence="7"/>
<feature type="domain" description="Aminoglycoside phosphotransferase" evidence="9">
    <location>
        <begin position="43"/>
        <end position="247"/>
    </location>
</feature>
<comment type="subcellular location">
    <subcellularLocation>
        <location evidence="1">Cytoplasm</location>
    </subcellularLocation>
</comment>
<comment type="caution">
    <text evidence="10">The sequence shown here is derived from an EMBL/GenBank/DDBJ whole genome shotgun (WGS) entry which is preliminary data.</text>
</comment>
<dbReference type="EMBL" id="JAUQUB010000002">
    <property type="protein sequence ID" value="MDO7882675.1"/>
    <property type="molecule type" value="Genomic_DNA"/>
</dbReference>
<sequence length="300" mass="32776">MHPLLAELVAPFDRLPEADAVAVLADHYGLADVSLERLDTERDDTFRVRSGERDLVLKVAHPQDDSSVIDLQLRALQHAASVDPLLPLQVIVFTTDGEVATEVGGRVARVFEWVDGALARGGSPTPKQLQASGRMLGRLSRALQGFEHPAADRGLAWDISRLPVLRELPANPATAEIIDRFEEKVLPVLEGLPRQVIHNDFHPGNLLVDPNDEAYVTGILDFGDTVRSARVNDLGVALAYLSTGSSPWEAARPFIAGFEEVVPLLPAERAVLPHLVSARLVQRVLLNQMLERDAEQNGAF</sequence>
<organism evidence="10 11">
    <name type="scientific">Antiquaquibacter soli</name>
    <dbReference type="NCBI Taxonomy" id="3064523"/>
    <lineage>
        <taxon>Bacteria</taxon>
        <taxon>Bacillati</taxon>
        <taxon>Actinomycetota</taxon>
        <taxon>Actinomycetes</taxon>
        <taxon>Micrococcales</taxon>
        <taxon>Microbacteriaceae</taxon>
        <taxon>Antiquaquibacter</taxon>
    </lineage>
</organism>
<proteinExistence type="predicted"/>
<evidence type="ECO:0000256" key="7">
    <source>
        <dbReference type="ARBA" id="ARBA00038873"/>
    </source>
</evidence>
<evidence type="ECO:0000313" key="10">
    <source>
        <dbReference type="EMBL" id="MDO7882675.1"/>
    </source>
</evidence>
<evidence type="ECO:0000256" key="1">
    <source>
        <dbReference type="ARBA" id="ARBA00004496"/>
    </source>
</evidence>
<dbReference type="PANTHER" id="PTHR21064:SF1">
    <property type="entry name" value="HYDROXYLYSINE KINASE"/>
    <property type="match status" value="1"/>
</dbReference>
<evidence type="ECO:0000256" key="3">
    <source>
        <dbReference type="ARBA" id="ARBA00022679"/>
    </source>
</evidence>
<keyword evidence="3" id="KW-0808">Transferase</keyword>
<dbReference type="RefSeq" id="WP_305003108.1">
    <property type="nucleotide sequence ID" value="NZ_JAUQUB010000002.1"/>
</dbReference>
<evidence type="ECO:0000256" key="8">
    <source>
        <dbReference type="ARBA" id="ARBA00040505"/>
    </source>
</evidence>
<evidence type="ECO:0000256" key="2">
    <source>
        <dbReference type="ARBA" id="ARBA00022490"/>
    </source>
</evidence>
<evidence type="ECO:0000259" key="9">
    <source>
        <dbReference type="Pfam" id="PF01636"/>
    </source>
</evidence>
<dbReference type="InterPro" id="IPR050249">
    <property type="entry name" value="Pseudomonas-type_ThrB"/>
</dbReference>
<evidence type="ECO:0000256" key="4">
    <source>
        <dbReference type="ARBA" id="ARBA00022777"/>
    </source>
</evidence>
<dbReference type="Gene3D" id="3.90.1200.10">
    <property type="match status" value="1"/>
</dbReference>
<gene>
    <name evidence="10" type="ORF">Q5716_10610</name>
</gene>
<reference evidence="10 11" key="1">
    <citation type="submission" date="2023-07" db="EMBL/GenBank/DDBJ databases">
        <title>Protaetiibacter sp. nov WY-16 isolated from soil.</title>
        <authorList>
            <person name="Liu B."/>
            <person name="Wan Y."/>
        </authorList>
    </citation>
    <scope>NUCLEOTIDE SEQUENCE [LARGE SCALE GENOMIC DNA]</scope>
    <source>
        <strain evidence="10 11">WY-16</strain>
    </source>
</reference>
<comment type="catalytic activity">
    <reaction evidence="5">
        <text>(5R)-5-hydroxy-L-lysine + GTP = (5R)-5-phosphooxy-L-lysine + GDP + H(+)</text>
        <dbReference type="Rhea" id="RHEA:19049"/>
        <dbReference type="ChEBI" id="CHEBI:15378"/>
        <dbReference type="ChEBI" id="CHEBI:37565"/>
        <dbReference type="ChEBI" id="CHEBI:57882"/>
        <dbReference type="ChEBI" id="CHEBI:58189"/>
        <dbReference type="ChEBI" id="CHEBI:58357"/>
        <dbReference type="EC" id="2.7.1.81"/>
    </reaction>
</comment>